<protein>
    <recommendedName>
        <fullName evidence="4">Zinc-finger domain-containing protein</fullName>
    </recommendedName>
</protein>
<feature type="compositionally biased region" description="Polar residues" evidence="1">
    <location>
        <begin position="203"/>
        <end position="215"/>
    </location>
</feature>
<feature type="region of interest" description="Disordered" evidence="1">
    <location>
        <begin position="1"/>
        <end position="22"/>
    </location>
</feature>
<dbReference type="Proteomes" id="UP001430306">
    <property type="component" value="Unassembled WGS sequence"/>
</dbReference>
<evidence type="ECO:0000313" key="3">
    <source>
        <dbReference type="Proteomes" id="UP001430306"/>
    </source>
</evidence>
<organism evidence="2 3">
    <name type="scientific">Rhodopirellula halodulae</name>
    <dbReference type="NCBI Taxonomy" id="2894198"/>
    <lineage>
        <taxon>Bacteria</taxon>
        <taxon>Pseudomonadati</taxon>
        <taxon>Planctomycetota</taxon>
        <taxon>Planctomycetia</taxon>
        <taxon>Pirellulales</taxon>
        <taxon>Pirellulaceae</taxon>
        <taxon>Rhodopirellula</taxon>
    </lineage>
</organism>
<dbReference type="EMBL" id="JAJKFW010000003">
    <property type="protein sequence ID" value="MCC9640674.1"/>
    <property type="molecule type" value="Genomic_DNA"/>
</dbReference>
<proteinExistence type="predicted"/>
<evidence type="ECO:0000313" key="2">
    <source>
        <dbReference type="EMBL" id="MCC9640674.1"/>
    </source>
</evidence>
<keyword evidence="3" id="KW-1185">Reference proteome</keyword>
<feature type="compositionally biased region" description="Low complexity" evidence="1">
    <location>
        <begin position="163"/>
        <end position="176"/>
    </location>
</feature>
<gene>
    <name evidence="2" type="ORF">LOC71_00185</name>
</gene>
<reference evidence="2" key="1">
    <citation type="submission" date="2021-11" db="EMBL/GenBank/DDBJ databases">
        <title>Genome sequence.</title>
        <authorList>
            <person name="Sun Q."/>
        </authorList>
    </citation>
    <scope>NUCLEOTIDE SEQUENCE</scope>
    <source>
        <strain evidence="2">JC740</strain>
    </source>
</reference>
<feature type="region of interest" description="Disordered" evidence="1">
    <location>
        <begin position="133"/>
        <end position="223"/>
    </location>
</feature>
<name>A0ABS8NB82_9BACT</name>
<evidence type="ECO:0008006" key="4">
    <source>
        <dbReference type="Google" id="ProtNLM"/>
    </source>
</evidence>
<evidence type="ECO:0000256" key="1">
    <source>
        <dbReference type="SAM" id="MobiDB-lite"/>
    </source>
</evidence>
<sequence length="264" mass="28455">MTRELPESAMKPETNHNGRSRGTCEAFEARMNQWIDLGEESDIERDPHLVGCPHCQQTLQIWRQLESGLKSTASRQPTNSRLVRWRDLLQRASMPAWAMAIGACVMAVIVLRPPSTQMAALMVDSASTSSSVEVELSQQSSDRESVLSAASSGAESGMPKIASAESGSDESASNDGWMTGPRTDGRAAANSQWDRWRIVSSEAAKTSASVPNDSVSPPVADTEPGGHSVLLAQWIANSRPTMAQLSTGVAPLGRTLQRTANLFY</sequence>
<comment type="caution">
    <text evidence="2">The sequence shown here is derived from an EMBL/GenBank/DDBJ whole genome shotgun (WGS) entry which is preliminary data.</text>
</comment>
<accession>A0ABS8NB82</accession>
<dbReference type="RefSeq" id="WP_230270253.1">
    <property type="nucleotide sequence ID" value="NZ_JAJKFW010000003.1"/>
</dbReference>